<gene>
    <name evidence="2" type="ORF">BDV33DRAFT_184786</name>
</gene>
<organism evidence="2 3">
    <name type="scientific">Aspergillus novoparasiticus</name>
    <dbReference type="NCBI Taxonomy" id="986946"/>
    <lineage>
        <taxon>Eukaryota</taxon>
        <taxon>Fungi</taxon>
        <taxon>Dikarya</taxon>
        <taxon>Ascomycota</taxon>
        <taxon>Pezizomycotina</taxon>
        <taxon>Eurotiomycetes</taxon>
        <taxon>Eurotiomycetidae</taxon>
        <taxon>Eurotiales</taxon>
        <taxon>Aspergillaceae</taxon>
        <taxon>Aspergillus</taxon>
        <taxon>Aspergillus subgen. Circumdati</taxon>
    </lineage>
</organism>
<feature type="non-terminal residue" evidence="2">
    <location>
        <position position="148"/>
    </location>
</feature>
<reference evidence="2 3" key="1">
    <citation type="submission" date="2019-04" db="EMBL/GenBank/DDBJ databases">
        <title>Fungal friends and foes A comparative genomics study of 23 Aspergillus species from section Flavi.</title>
        <authorList>
            <consortium name="DOE Joint Genome Institute"/>
            <person name="Kjaerbolling I."/>
            <person name="Vesth T.C."/>
            <person name="Frisvad J.C."/>
            <person name="Nybo J.L."/>
            <person name="Theobald S."/>
            <person name="Kildgaard S."/>
            <person name="Petersen T.I."/>
            <person name="Kuo A."/>
            <person name="Sato A."/>
            <person name="Lyhne E.K."/>
            <person name="Kogle M.E."/>
            <person name="Wiebenga A."/>
            <person name="Kun R.S."/>
            <person name="Lubbers R.J."/>
            <person name="Makela M.R."/>
            <person name="Barry K."/>
            <person name="Chovatia M."/>
            <person name="Clum A."/>
            <person name="Daum C."/>
            <person name="Haridas S."/>
            <person name="He G."/>
            <person name="LaButti K."/>
            <person name="Lipzen A."/>
            <person name="Mondo S."/>
            <person name="Pangilinan J."/>
            <person name="Riley R."/>
            <person name="Salamov A."/>
            <person name="Simmons B.A."/>
            <person name="Magnuson J.K."/>
            <person name="Henrissat B."/>
            <person name="Mortensen U.H."/>
            <person name="Larsen T.O."/>
            <person name="De vries R.P."/>
            <person name="Grigoriev I.V."/>
            <person name="Machida M."/>
            <person name="Baker S.E."/>
            <person name="Andersen M.R."/>
        </authorList>
    </citation>
    <scope>NUCLEOTIDE SEQUENCE [LARGE SCALE GENOMIC DNA]</scope>
    <source>
        <strain evidence="2 3">CBS 126849</strain>
    </source>
</reference>
<dbReference type="InterPro" id="IPR052780">
    <property type="entry name" value="AAA_Catabolism_Regulators"/>
</dbReference>
<accession>A0A5N6E7S3</accession>
<sequence length="148" mass="16499">MLEMRRCRSEIGAPWRNGPVERAVGSSSLSIRNSWPDLLSTRSIGEGEQPKNEQRSRERSVSQSSLSHVNAWDWFPFVMAGWLSAGEAGFLVNQFFDNIAPWSPVVREAFWGSTYHSVLAKETFLSATLLTIASRFHALPGSSGRISL</sequence>
<feature type="region of interest" description="Disordered" evidence="1">
    <location>
        <begin position="40"/>
        <end position="63"/>
    </location>
</feature>
<dbReference type="GO" id="GO:0045944">
    <property type="term" value="P:positive regulation of transcription by RNA polymerase II"/>
    <property type="evidence" value="ECO:0007669"/>
    <property type="project" value="TreeGrafter"/>
</dbReference>
<keyword evidence="3" id="KW-1185">Reference proteome</keyword>
<dbReference type="GO" id="GO:0000981">
    <property type="term" value="F:DNA-binding transcription factor activity, RNA polymerase II-specific"/>
    <property type="evidence" value="ECO:0007669"/>
    <property type="project" value="TreeGrafter"/>
</dbReference>
<name>A0A5N6E7S3_9EURO</name>
<dbReference type="PANTHER" id="PTHR31644">
    <property type="entry name" value="TRANSCRIPTIONAL ACTIVATOR ARO80-RELATED"/>
    <property type="match status" value="1"/>
</dbReference>
<dbReference type="AlphaFoldDB" id="A0A5N6E7S3"/>
<evidence type="ECO:0000313" key="2">
    <source>
        <dbReference type="EMBL" id="KAB8213428.1"/>
    </source>
</evidence>
<protein>
    <submittedName>
        <fullName evidence="2">Uncharacterized protein</fullName>
    </submittedName>
</protein>
<proteinExistence type="predicted"/>
<dbReference type="GO" id="GO:0009074">
    <property type="term" value="P:aromatic amino acid family catabolic process"/>
    <property type="evidence" value="ECO:0007669"/>
    <property type="project" value="TreeGrafter"/>
</dbReference>
<dbReference type="GO" id="GO:0005634">
    <property type="term" value="C:nucleus"/>
    <property type="evidence" value="ECO:0007669"/>
    <property type="project" value="TreeGrafter"/>
</dbReference>
<feature type="compositionally biased region" description="Basic and acidic residues" evidence="1">
    <location>
        <begin position="48"/>
        <end position="60"/>
    </location>
</feature>
<evidence type="ECO:0000256" key="1">
    <source>
        <dbReference type="SAM" id="MobiDB-lite"/>
    </source>
</evidence>
<dbReference type="EMBL" id="ML733616">
    <property type="protein sequence ID" value="KAB8213428.1"/>
    <property type="molecule type" value="Genomic_DNA"/>
</dbReference>
<evidence type="ECO:0000313" key="3">
    <source>
        <dbReference type="Proteomes" id="UP000326799"/>
    </source>
</evidence>
<dbReference type="Proteomes" id="UP000326799">
    <property type="component" value="Unassembled WGS sequence"/>
</dbReference>
<dbReference type="PANTHER" id="PTHR31644:SF2">
    <property type="entry name" value="TRANSCRIPTIONAL ACTIVATOR ARO80-RELATED"/>
    <property type="match status" value="1"/>
</dbReference>